<evidence type="ECO:0000313" key="3">
    <source>
        <dbReference type="Proteomes" id="UP001523230"/>
    </source>
</evidence>
<proteinExistence type="predicted"/>
<dbReference type="InterPro" id="IPR052712">
    <property type="entry name" value="Acid_resist_chaperone_HdeD"/>
</dbReference>
<feature type="transmembrane region" description="Helical" evidence="1">
    <location>
        <begin position="101"/>
        <end position="124"/>
    </location>
</feature>
<dbReference type="PANTHER" id="PTHR34989">
    <property type="entry name" value="PROTEIN HDED"/>
    <property type="match status" value="1"/>
</dbReference>
<accession>A0ABD4TDM0</accession>
<keyword evidence="1" id="KW-1133">Transmembrane helix</keyword>
<dbReference type="EMBL" id="QFDM01000002">
    <property type="protein sequence ID" value="MCM2466240.1"/>
    <property type="molecule type" value="Genomic_DNA"/>
</dbReference>
<feature type="transmembrane region" description="Helical" evidence="1">
    <location>
        <begin position="131"/>
        <end position="150"/>
    </location>
</feature>
<name>A0ABD4TDM0_9EURY</name>
<reference evidence="2 3" key="1">
    <citation type="submission" date="2018-05" db="EMBL/GenBank/DDBJ databases">
        <title>Isolation and characterization of genus Methanoculleus species and their viruses from deep sea marine sediment offshore southwestern Taiwan.</title>
        <authorList>
            <person name="Wei W.-H."/>
            <person name="Chen W.-C."/>
            <person name="Lai M.-C."/>
            <person name="Chen S.-C."/>
        </authorList>
    </citation>
    <scope>NUCLEOTIDE SEQUENCE [LARGE SCALE GENOMIC DNA]</scope>
    <source>
        <strain evidence="2 3">CWC-02</strain>
    </source>
</reference>
<feature type="transmembrane region" description="Helical" evidence="1">
    <location>
        <begin position="22"/>
        <end position="43"/>
    </location>
</feature>
<feature type="transmembrane region" description="Helical" evidence="1">
    <location>
        <begin position="156"/>
        <end position="179"/>
    </location>
</feature>
<dbReference type="PANTHER" id="PTHR34989:SF1">
    <property type="entry name" value="PROTEIN HDED"/>
    <property type="match status" value="1"/>
</dbReference>
<evidence type="ECO:0008006" key="4">
    <source>
        <dbReference type="Google" id="ProtNLM"/>
    </source>
</evidence>
<feature type="transmembrane region" description="Helical" evidence="1">
    <location>
        <begin position="76"/>
        <end position="95"/>
    </location>
</feature>
<keyword evidence="3" id="KW-1185">Reference proteome</keyword>
<dbReference type="AlphaFoldDB" id="A0ABD4TDM0"/>
<gene>
    <name evidence="2" type="ORF">DIC75_07920</name>
</gene>
<evidence type="ECO:0000256" key="1">
    <source>
        <dbReference type="SAM" id="Phobius"/>
    </source>
</evidence>
<dbReference type="InterPro" id="IPR005325">
    <property type="entry name" value="DUF308_memb"/>
</dbReference>
<dbReference type="Proteomes" id="UP001523230">
    <property type="component" value="Unassembled WGS sequence"/>
</dbReference>
<evidence type="ECO:0000313" key="2">
    <source>
        <dbReference type="EMBL" id="MCM2466240.1"/>
    </source>
</evidence>
<comment type="caution">
    <text evidence="2">The sequence shown here is derived from an EMBL/GenBank/DDBJ whole genome shotgun (WGS) entry which is preliminary data.</text>
</comment>
<dbReference type="RefSeq" id="WP_250987501.1">
    <property type="nucleotide sequence ID" value="NZ_QFDM01000002.1"/>
</dbReference>
<feature type="transmembrane region" description="Helical" evidence="1">
    <location>
        <begin position="49"/>
        <end position="69"/>
    </location>
</feature>
<organism evidence="2 3">
    <name type="scientific">Methanoculleus oceani</name>
    <dbReference type="NCBI Taxonomy" id="2184756"/>
    <lineage>
        <taxon>Archaea</taxon>
        <taxon>Methanobacteriati</taxon>
        <taxon>Methanobacteriota</taxon>
        <taxon>Stenosarchaea group</taxon>
        <taxon>Methanomicrobia</taxon>
        <taxon>Methanomicrobiales</taxon>
        <taxon>Methanomicrobiaceae</taxon>
        <taxon>Methanoculleus</taxon>
    </lineage>
</organism>
<keyword evidence="1" id="KW-0472">Membrane</keyword>
<protein>
    <recommendedName>
        <fullName evidence="4">Acid-resistance membrane protein</fullName>
    </recommendedName>
</protein>
<keyword evidence="1" id="KW-0812">Transmembrane</keyword>
<dbReference type="Pfam" id="PF03729">
    <property type="entry name" value="DUF308"/>
    <property type="match status" value="2"/>
</dbReference>
<sequence>MVNMQFGAGSPETGAALAPPRWLVLLLGIIAVLFGVLFFIYPIPTLEFLIILLGFYWLFNGIVVFISLFTDKTGRGWKLLVSILGIVAGILVLAYPLYSAILIPTVFAIIIGVEGLIIGAVYMVQGFSGAGWGTGILGILSIIFGLILIANPLVAAVGLVLLLAGLAIVGGIAAIILALRMPG</sequence>